<dbReference type="PANTHER" id="PTHR17920">
    <property type="entry name" value="TRANSMEMBRANE AND COILED-COIL DOMAIN-CONTAINING PROTEIN 4 TMCO4"/>
    <property type="match status" value="1"/>
</dbReference>
<keyword evidence="3" id="KW-1133">Transmembrane helix</keyword>
<dbReference type="InterPro" id="IPR007941">
    <property type="entry name" value="DUF726"/>
</dbReference>
<evidence type="ECO:0000313" key="6">
    <source>
        <dbReference type="Proteomes" id="UP000005038"/>
    </source>
</evidence>
<dbReference type="GO" id="GO:0016020">
    <property type="term" value="C:membrane"/>
    <property type="evidence" value="ECO:0007669"/>
    <property type="project" value="UniProtKB-SubCell"/>
</dbReference>
<reference evidence="5" key="1">
    <citation type="submission" date="2012-02" db="EMBL/GenBank/DDBJ databases">
        <title>Whole genome shotgun sequence of Gordonia otitidis NBRC 100426.</title>
        <authorList>
            <person name="Yoshida I."/>
            <person name="Hosoyama A."/>
            <person name="Tsuchikane K."/>
            <person name="Katsumata H."/>
            <person name="Yamazaki S."/>
            <person name="Fujita N."/>
        </authorList>
    </citation>
    <scope>NUCLEOTIDE SEQUENCE [LARGE SCALE GENOMIC DNA]</scope>
    <source>
        <strain evidence="5">NBRC 100426</strain>
    </source>
</reference>
<accession>H5TLN5</accession>
<dbReference type="SUPFAM" id="SSF53474">
    <property type="entry name" value="alpha/beta-Hydrolases"/>
    <property type="match status" value="1"/>
</dbReference>
<dbReference type="Pfam" id="PF05277">
    <property type="entry name" value="DUF726"/>
    <property type="match status" value="1"/>
</dbReference>
<dbReference type="STRING" id="1108044.GOOTI_106_00060"/>
<evidence type="ECO:0000256" key="2">
    <source>
        <dbReference type="ARBA" id="ARBA00022692"/>
    </source>
</evidence>
<dbReference type="Proteomes" id="UP000005038">
    <property type="component" value="Unassembled WGS sequence"/>
</dbReference>
<keyword evidence="4" id="KW-0472">Membrane</keyword>
<dbReference type="AlphaFoldDB" id="H5TLN5"/>
<name>H5TLN5_GORO1</name>
<gene>
    <name evidence="5" type="ORF">GOOTI_106_00060</name>
</gene>
<keyword evidence="6" id="KW-1185">Reference proteome</keyword>
<evidence type="ECO:0000256" key="4">
    <source>
        <dbReference type="ARBA" id="ARBA00023136"/>
    </source>
</evidence>
<evidence type="ECO:0000313" key="5">
    <source>
        <dbReference type="EMBL" id="GAB34393.1"/>
    </source>
</evidence>
<dbReference type="RefSeq" id="WP_007238630.1">
    <property type="nucleotide sequence ID" value="NZ_BAFB01000106.1"/>
</dbReference>
<evidence type="ECO:0000256" key="1">
    <source>
        <dbReference type="ARBA" id="ARBA00004141"/>
    </source>
</evidence>
<evidence type="ECO:0000256" key="3">
    <source>
        <dbReference type="ARBA" id="ARBA00022989"/>
    </source>
</evidence>
<dbReference type="Gene3D" id="3.40.50.1820">
    <property type="entry name" value="alpha/beta hydrolase"/>
    <property type="match status" value="1"/>
</dbReference>
<dbReference type="PANTHER" id="PTHR17920:SF3">
    <property type="entry name" value="TRANSMEMBRANE AND COILED-COIL DOMAIN-CONTAINING PROTEIN 4"/>
    <property type="match status" value="1"/>
</dbReference>
<comment type="caution">
    <text evidence="5">The sequence shown here is derived from an EMBL/GenBank/DDBJ whole genome shotgun (WGS) entry which is preliminary data.</text>
</comment>
<evidence type="ECO:0008006" key="7">
    <source>
        <dbReference type="Google" id="ProtNLM"/>
    </source>
</evidence>
<comment type="subcellular location">
    <subcellularLocation>
        <location evidence="1">Membrane</location>
        <topology evidence="1">Multi-pass membrane protein</topology>
    </subcellularLocation>
</comment>
<proteinExistence type="predicted"/>
<dbReference type="InterPro" id="IPR029058">
    <property type="entry name" value="AB_hydrolase_fold"/>
</dbReference>
<organism evidence="5 6">
    <name type="scientific">Gordonia otitidis (strain DSM 44809 / CCUG 52243 / JCM 12355 / NBRC 100426 / IFM 10032)</name>
    <dbReference type="NCBI Taxonomy" id="1108044"/>
    <lineage>
        <taxon>Bacteria</taxon>
        <taxon>Bacillati</taxon>
        <taxon>Actinomycetota</taxon>
        <taxon>Actinomycetes</taxon>
        <taxon>Mycobacteriales</taxon>
        <taxon>Gordoniaceae</taxon>
        <taxon>Gordonia</taxon>
    </lineage>
</organism>
<sequence length="537" mass="56490">MPGELKYTKSAGDTFSATLRSPLGYKLIVTGTLDVVEPEFDGHDPMLGNPALVHNAWAYAKHRTLADAAEDDKEKKSHLAQAKTHEQAATGIAELAESIGPVVRRAWCSGCLSMSDQRKVEREGLGIPICLCTACGSPTLKCASPTCENMAVRKLGAIRVPQFCAEHRHEIPSFSRANEKVQRLEDYPELLEFEAANLARVSRITLASTAAAGAVATGGILAAPALGGIVGSLAGYTGAAASSYGLAFLGGGAVAAGGFGMAGGTYVVAAMGAALGGALGTSVTNAYVGEDKSFRIEKFIDGPGTPVIVARGFSTEKDRNWAAAMDAVENRYPDSPIYRLHWGSRELNALGILLIKNLGVKQVMGVAMGLAARASKTAKLGPLAPVILTSDLMKNPWHTAKVRADRTGVALAGILAHTELENVILVGHSLGGRAMITAAETLATSKDGPSIEQVHILGAAEGQKSDWRLLNESVSDKVHNYYSTKDGVLKYLYTTAQAGSTAVGLKGFRTSYPNIADHDVSDEVGGHSEYFSKVKLR</sequence>
<protein>
    <recommendedName>
        <fullName evidence="7">DUF726 domain-containing protein</fullName>
    </recommendedName>
</protein>
<dbReference type="EMBL" id="BAFB01000106">
    <property type="protein sequence ID" value="GAB34393.1"/>
    <property type="molecule type" value="Genomic_DNA"/>
</dbReference>
<keyword evidence="2" id="KW-0812">Transmembrane</keyword>